<gene>
    <name evidence="1" type="ORF">P2G67_00400</name>
</gene>
<dbReference type="InterPro" id="IPR029044">
    <property type="entry name" value="Nucleotide-diphossugar_trans"/>
</dbReference>
<evidence type="ECO:0000313" key="1">
    <source>
        <dbReference type="EMBL" id="MDF2094429.1"/>
    </source>
</evidence>
<accession>A0ABT5YHL4</accession>
<name>A0ABT5YHL4_9PROT</name>
<reference evidence="1 2" key="1">
    <citation type="submission" date="2023-03" db="EMBL/GenBank/DDBJ databases">
        <title>Fodinicurvata sp. CAU 1616 isolated from sea sendiment.</title>
        <authorList>
            <person name="Kim W."/>
        </authorList>
    </citation>
    <scope>NUCLEOTIDE SEQUENCE [LARGE SCALE GENOMIC DNA]</scope>
    <source>
        <strain evidence="1 2">CAU 1616</strain>
    </source>
</reference>
<keyword evidence="2" id="KW-1185">Reference proteome</keyword>
<evidence type="ECO:0000313" key="2">
    <source>
        <dbReference type="Proteomes" id="UP001215503"/>
    </source>
</evidence>
<dbReference type="Gene3D" id="3.90.550.10">
    <property type="entry name" value="Spore Coat Polysaccharide Biosynthesis Protein SpsA, Chain A"/>
    <property type="match status" value="1"/>
</dbReference>
<proteinExistence type="predicted"/>
<dbReference type="RefSeq" id="WP_275818930.1">
    <property type="nucleotide sequence ID" value="NZ_JARHUD010000001.1"/>
</dbReference>
<sequence>MTARPTVFIHTNHKQMLGALVSQQSLKRNSRNPDAFDVRIIDTADHPFLAAKEGQEFLRDGGKRVWHMEDLQSFTPLRFLPPQLMGYEGRAVVIDPDIFAVGDIWELLDRDMEGKAIFCRPRAGAKGLGGCLASSVMLLDCAKLTHWRVEEAFEELFRFERDYMDWICLKLEPRETLGLFEDHWNDFDRLSDQTRLLHNTKRQTQPWKTGLPVDFVPASKRLKLVQPKSWLRFIRSDLLGLPASPQRYKPHPDPRQEAFFFGLLRECLDNGTVTEDFLRAEMAANHVRHDAFEVMERSARQAA</sequence>
<dbReference type="SUPFAM" id="SSF53448">
    <property type="entry name" value="Nucleotide-diphospho-sugar transferases"/>
    <property type="match status" value="1"/>
</dbReference>
<comment type="caution">
    <text evidence="1">The sequence shown here is derived from an EMBL/GenBank/DDBJ whole genome shotgun (WGS) entry which is preliminary data.</text>
</comment>
<dbReference type="EMBL" id="JARHUD010000001">
    <property type="protein sequence ID" value="MDF2094429.1"/>
    <property type="molecule type" value="Genomic_DNA"/>
</dbReference>
<dbReference type="Proteomes" id="UP001215503">
    <property type="component" value="Unassembled WGS sequence"/>
</dbReference>
<protein>
    <submittedName>
        <fullName evidence="1">Uncharacterized protein</fullName>
    </submittedName>
</protein>
<organism evidence="1 2">
    <name type="scientific">Aquibaculum arenosum</name>
    <dbReference type="NCBI Taxonomy" id="3032591"/>
    <lineage>
        <taxon>Bacteria</taxon>
        <taxon>Pseudomonadati</taxon>
        <taxon>Pseudomonadota</taxon>
        <taxon>Alphaproteobacteria</taxon>
        <taxon>Rhodospirillales</taxon>
        <taxon>Rhodovibrionaceae</taxon>
        <taxon>Aquibaculum</taxon>
    </lineage>
</organism>